<evidence type="ECO:0000313" key="17">
    <source>
        <dbReference type="Proteomes" id="UP000652761"/>
    </source>
</evidence>
<dbReference type="PROSITE" id="PS00136">
    <property type="entry name" value="SUBTILASE_ASP"/>
    <property type="match status" value="1"/>
</dbReference>
<evidence type="ECO:0000256" key="2">
    <source>
        <dbReference type="ARBA" id="ARBA00011073"/>
    </source>
</evidence>
<dbReference type="InterPro" id="IPR037045">
    <property type="entry name" value="S8pro/Inhibitor_I9_sf"/>
</dbReference>
<keyword evidence="7 10" id="KW-0720">Serine protease</keyword>
<sequence>MVDHMPSSPLRFFALFISFLFLCKGATPARGRSYAHEDRGDAGAAPRLQTYIISVLQPESATVADREERERWYRSFLSVDAAAEDAGTGERRWVYSYHEALTGFAARLTEEEVTEMKKKEGFLHAYPDYVLHPATTHSPEFIGLHMGSGLWGGGATSGRLGEGVIVGMIDSGVTLGHPSFNDEGMPPPPSRWKGSCNPPMFCNKKVIGAKNFITDSDTKKATPADDDGHGTHTASTAAGSFVRGASVLGNANGTASGVAPRAHLAIYKVCTGGKCQASDILASIDAAIADGVDVLSISLGGIPDLSIFKDLIAIGAFRAIKKGVFVSCAAGNFGGDESDSVINAAPWILTVAASTMDRSIVASVKLGDGSIFHGQSTFQPAEFTHELLPLVLPGANLSDDSPAFTCKPEFLVGVDIKGKIVLCKGGGDISDIDKGAAVLKAGAAAMILMNAEFQRGTTAASAHLLPASHISFVDGSKIIDYIRRSNHPMASISFEGTRLGASSPPAPAVASFSSLGGLSVSDTHILKPDVLGPGVNVLAAWHSPVGPSLESPVPGGAYFNMVSGTSMATPHLSGVAALLKSAHPDWSPAAIRSAIMTTADIRSNDGQRIIFDGTLNETANVFAIGAGHVNTSRAADPGLVYDLVPRDYVSYLCAFALDDEKLISGLVGDRVSCSDIPRITREQLNYPSIAVELRKKTPTVAVNRTVTNVGEAGETYKVEVEAGGGLAVSVVPQTLKFSTLGEKQSFTVTFSKPGGATEFSSEEGILRWVSSEHVVKIPMSIIVDLLE</sequence>
<dbReference type="Gene3D" id="3.50.30.30">
    <property type="match status" value="1"/>
</dbReference>
<evidence type="ECO:0000256" key="1">
    <source>
        <dbReference type="ARBA" id="ARBA00004613"/>
    </source>
</evidence>
<feature type="active site" description="Charge relay system" evidence="9 10">
    <location>
        <position position="170"/>
    </location>
</feature>
<organism evidence="16 17">
    <name type="scientific">Colocasia esculenta</name>
    <name type="common">Wild taro</name>
    <name type="synonym">Arum esculentum</name>
    <dbReference type="NCBI Taxonomy" id="4460"/>
    <lineage>
        <taxon>Eukaryota</taxon>
        <taxon>Viridiplantae</taxon>
        <taxon>Streptophyta</taxon>
        <taxon>Embryophyta</taxon>
        <taxon>Tracheophyta</taxon>
        <taxon>Spermatophyta</taxon>
        <taxon>Magnoliopsida</taxon>
        <taxon>Liliopsida</taxon>
        <taxon>Araceae</taxon>
        <taxon>Aroideae</taxon>
        <taxon>Colocasieae</taxon>
        <taxon>Colocasia</taxon>
    </lineage>
</organism>
<keyword evidence="6 10" id="KW-0378">Hydrolase</keyword>
<dbReference type="GO" id="GO:0005576">
    <property type="term" value="C:extracellular region"/>
    <property type="evidence" value="ECO:0007669"/>
    <property type="project" value="UniProtKB-SubCell"/>
</dbReference>
<dbReference type="PROSITE" id="PS51892">
    <property type="entry name" value="SUBTILASE"/>
    <property type="match status" value="1"/>
</dbReference>
<evidence type="ECO:0000256" key="11">
    <source>
        <dbReference type="SAM" id="SignalP"/>
    </source>
</evidence>
<dbReference type="Pfam" id="PF02225">
    <property type="entry name" value="PA"/>
    <property type="match status" value="1"/>
</dbReference>
<reference evidence="16" key="1">
    <citation type="submission" date="2017-07" db="EMBL/GenBank/DDBJ databases">
        <title>Taro Niue Genome Assembly and Annotation.</title>
        <authorList>
            <person name="Atibalentja N."/>
            <person name="Keating K."/>
            <person name="Fields C.J."/>
        </authorList>
    </citation>
    <scope>NUCLEOTIDE SEQUENCE</scope>
    <source>
        <strain evidence="16">Niue_2</strain>
        <tissue evidence="16">Leaf</tissue>
    </source>
</reference>
<dbReference type="InterPro" id="IPR023827">
    <property type="entry name" value="Peptidase_S8_Asp-AS"/>
</dbReference>
<dbReference type="InterPro" id="IPR003137">
    <property type="entry name" value="PA_domain"/>
</dbReference>
<evidence type="ECO:0000256" key="6">
    <source>
        <dbReference type="ARBA" id="ARBA00022801"/>
    </source>
</evidence>
<dbReference type="InterPro" id="IPR010259">
    <property type="entry name" value="S8pro/Inhibitor_I9"/>
</dbReference>
<evidence type="ECO:0000313" key="16">
    <source>
        <dbReference type="EMBL" id="MQL94282.1"/>
    </source>
</evidence>
<dbReference type="InterPro" id="IPR015500">
    <property type="entry name" value="Peptidase_S8_subtilisin-rel"/>
</dbReference>
<dbReference type="GO" id="GO:0004252">
    <property type="term" value="F:serine-type endopeptidase activity"/>
    <property type="evidence" value="ECO:0007669"/>
    <property type="project" value="UniProtKB-UniRule"/>
</dbReference>
<evidence type="ECO:0000256" key="4">
    <source>
        <dbReference type="ARBA" id="ARBA00022670"/>
    </source>
</evidence>
<dbReference type="SUPFAM" id="SSF52025">
    <property type="entry name" value="PA domain"/>
    <property type="match status" value="1"/>
</dbReference>
<keyword evidence="5 11" id="KW-0732">Signal</keyword>
<dbReference type="Gene3D" id="3.40.50.200">
    <property type="entry name" value="Peptidase S8/S53 domain"/>
    <property type="match status" value="1"/>
</dbReference>
<evidence type="ECO:0000256" key="8">
    <source>
        <dbReference type="ARBA" id="ARBA00023180"/>
    </source>
</evidence>
<comment type="caution">
    <text evidence="16">The sequence shown here is derived from an EMBL/GenBank/DDBJ whole genome shotgun (WGS) entry which is preliminary data.</text>
</comment>
<keyword evidence="17" id="KW-1185">Reference proteome</keyword>
<feature type="domain" description="Inhibitor I9" evidence="14">
    <location>
        <begin position="50"/>
        <end position="132"/>
    </location>
</feature>
<dbReference type="InterPro" id="IPR046450">
    <property type="entry name" value="PA_dom_sf"/>
</dbReference>
<accession>A0A843V7F2</accession>
<dbReference type="Pfam" id="PF05922">
    <property type="entry name" value="Inhibitor_I9"/>
    <property type="match status" value="1"/>
</dbReference>
<dbReference type="InterPro" id="IPR036852">
    <property type="entry name" value="Peptidase_S8/S53_dom_sf"/>
</dbReference>
<feature type="active site" description="Charge relay system" evidence="9 10">
    <location>
        <position position="566"/>
    </location>
</feature>
<dbReference type="InterPro" id="IPR045051">
    <property type="entry name" value="SBT"/>
</dbReference>
<dbReference type="Gene3D" id="3.30.70.80">
    <property type="entry name" value="Peptidase S8 propeptide/proteinase inhibitor I9"/>
    <property type="match status" value="1"/>
</dbReference>
<comment type="subcellular location">
    <subcellularLocation>
        <location evidence="1">Secreted</location>
    </subcellularLocation>
</comment>
<feature type="chain" id="PRO_5032828914" evidence="11">
    <location>
        <begin position="26"/>
        <end position="787"/>
    </location>
</feature>
<dbReference type="CDD" id="cd04852">
    <property type="entry name" value="Peptidases_S8_3"/>
    <property type="match status" value="1"/>
</dbReference>
<name>A0A843V7F2_COLES</name>
<dbReference type="Pfam" id="PF00082">
    <property type="entry name" value="Peptidase_S8"/>
    <property type="match status" value="1"/>
</dbReference>
<feature type="signal peptide" evidence="11">
    <location>
        <begin position="1"/>
        <end position="25"/>
    </location>
</feature>
<dbReference type="InterPro" id="IPR041469">
    <property type="entry name" value="Subtilisin-like_FN3"/>
</dbReference>
<dbReference type="CDD" id="cd02120">
    <property type="entry name" value="PA_subtilisin_like"/>
    <property type="match status" value="1"/>
</dbReference>
<feature type="domain" description="Subtilisin-like protease fibronectin type-III" evidence="15">
    <location>
        <begin position="683"/>
        <end position="781"/>
    </location>
</feature>
<protein>
    <submittedName>
        <fullName evidence="16">Uncharacterized protein</fullName>
    </submittedName>
</protein>
<dbReference type="SUPFAM" id="SSF52743">
    <property type="entry name" value="Subtilisin-like"/>
    <property type="match status" value="1"/>
</dbReference>
<comment type="similarity">
    <text evidence="2 10">Belongs to the peptidase S8 family.</text>
</comment>
<evidence type="ECO:0000259" key="12">
    <source>
        <dbReference type="Pfam" id="PF00082"/>
    </source>
</evidence>
<dbReference type="Pfam" id="PF17766">
    <property type="entry name" value="fn3_6"/>
    <property type="match status" value="1"/>
</dbReference>
<dbReference type="PRINTS" id="PR00723">
    <property type="entry name" value="SUBTILISIN"/>
</dbReference>
<feature type="domain" description="PA" evidence="13">
    <location>
        <begin position="389"/>
        <end position="478"/>
    </location>
</feature>
<keyword evidence="3" id="KW-0964">Secreted</keyword>
<dbReference type="InterPro" id="IPR000209">
    <property type="entry name" value="Peptidase_S8/S53_dom"/>
</dbReference>
<keyword evidence="8" id="KW-0325">Glycoprotein</keyword>
<feature type="active site" description="Charge relay system" evidence="9 10">
    <location>
        <position position="229"/>
    </location>
</feature>
<dbReference type="OrthoDB" id="206201at2759"/>
<evidence type="ECO:0000259" key="13">
    <source>
        <dbReference type="Pfam" id="PF02225"/>
    </source>
</evidence>
<proteinExistence type="inferred from homology"/>
<dbReference type="Proteomes" id="UP000652761">
    <property type="component" value="Unassembled WGS sequence"/>
</dbReference>
<evidence type="ECO:0000259" key="15">
    <source>
        <dbReference type="Pfam" id="PF17766"/>
    </source>
</evidence>
<dbReference type="PANTHER" id="PTHR10795">
    <property type="entry name" value="PROPROTEIN CONVERTASE SUBTILISIN/KEXIN"/>
    <property type="match status" value="1"/>
</dbReference>
<gene>
    <name evidence="16" type="ORF">Taro_026932</name>
</gene>
<dbReference type="EMBL" id="NMUH01001655">
    <property type="protein sequence ID" value="MQL94282.1"/>
    <property type="molecule type" value="Genomic_DNA"/>
</dbReference>
<dbReference type="GO" id="GO:0006508">
    <property type="term" value="P:proteolysis"/>
    <property type="evidence" value="ECO:0007669"/>
    <property type="project" value="UniProtKB-KW"/>
</dbReference>
<evidence type="ECO:0000256" key="7">
    <source>
        <dbReference type="ARBA" id="ARBA00022825"/>
    </source>
</evidence>
<evidence type="ECO:0000256" key="3">
    <source>
        <dbReference type="ARBA" id="ARBA00022525"/>
    </source>
</evidence>
<evidence type="ECO:0000259" key="14">
    <source>
        <dbReference type="Pfam" id="PF05922"/>
    </source>
</evidence>
<dbReference type="Gene3D" id="2.60.40.2310">
    <property type="match status" value="1"/>
</dbReference>
<dbReference type="AlphaFoldDB" id="A0A843V7F2"/>
<evidence type="ECO:0000256" key="9">
    <source>
        <dbReference type="PIRSR" id="PIRSR615500-1"/>
    </source>
</evidence>
<feature type="domain" description="Peptidase S8/S53" evidence="12">
    <location>
        <begin position="161"/>
        <end position="607"/>
    </location>
</feature>
<dbReference type="InterPro" id="IPR034197">
    <property type="entry name" value="Peptidases_S8_3"/>
</dbReference>
<evidence type="ECO:0000256" key="10">
    <source>
        <dbReference type="PROSITE-ProRule" id="PRU01240"/>
    </source>
</evidence>
<keyword evidence="4 10" id="KW-0645">Protease</keyword>
<evidence type="ECO:0000256" key="5">
    <source>
        <dbReference type="ARBA" id="ARBA00022729"/>
    </source>
</evidence>